<evidence type="ECO:0000313" key="2">
    <source>
        <dbReference type="EMBL" id="MVN89110.1"/>
    </source>
</evidence>
<dbReference type="AlphaFoldDB" id="A0A7C9I1I0"/>
<dbReference type="Proteomes" id="UP000483286">
    <property type="component" value="Unassembled WGS sequence"/>
</dbReference>
<keyword evidence="3" id="KW-1185">Reference proteome</keyword>
<sequence>MVPLLICFGSLLLFLAGTEVLGRARTAGRPKRWGWVLVAAAPVLLIVGSVIWWMSLSAAEQERQRAKRVAQGAVQLCRMGDGVMTEGVV</sequence>
<accession>A0A7C9I1I0</accession>
<name>A0A7C9I1I0_9DEIO</name>
<keyword evidence="1" id="KW-1133">Transmembrane helix</keyword>
<dbReference type="RefSeq" id="WP_157461372.1">
    <property type="nucleotide sequence ID" value="NZ_WQLB01000043.1"/>
</dbReference>
<keyword evidence="1" id="KW-0472">Membrane</keyword>
<gene>
    <name evidence="2" type="ORF">GO986_20425</name>
</gene>
<protein>
    <submittedName>
        <fullName evidence="2">Uncharacterized protein</fullName>
    </submittedName>
</protein>
<feature type="transmembrane region" description="Helical" evidence="1">
    <location>
        <begin position="32"/>
        <end position="55"/>
    </location>
</feature>
<dbReference type="EMBL" id="WQLB01000043">
    <property type="protein sequence ID" value="MVN89110.1"/>
    <property type="molecule type" value="Genomic_DNA"/>
</dbReference>
<proteinExistence type="predicted"/>
<organism evidence="2 3">
    <name type="scientific">Deinococcus arboris</name>
    <dbReference type="NCBI Taxonomy" id="2682977"/>
    <lineage>
        <taxon>Bacteria</taxon>
        <taxon>Thermotogati</taxon>
        <taxon>Deinococcota</taxon>
        <taxon>Deinococci</taxon>
        <taxon>Deinococcales</taxon>
        <taxon>Deinococcaceae</taxon>
        <taxon>Deinococcus</taxon>
    </lineage>
</organism>
<comment type="caution">
    <text evidence="2">The sequence shown here is derived from an EMBL/GenBank/DDBJ whole genome shotgun (WGS) entry which is preliminary data.</text>
</comment>
<keyword evidence="1" id="KW-0812">Transmembrane</keyword>
<evidence type="ECO:0000256" key="1">
    <source>
        <dbReference type="SAM" id="Phobius"/>
    </source>
</evidence>
<evidence type="ECO:0000313" key="3">
    <source>
        <dbReference type="Proteomes" id="UP000483286"/>
    </source>
</evidence>
<reference evidence="2 3" key="1">
    <citation type="submission" date="2019-12" db="EMBL/GenBank/DDBJ databases">
        <title>Deinococcus sp. HMF7620 Genome sequencing and assembly.</title>
        <authorList>
            <person name="Kang H."/>
            <person name="Kim H."/>
            <person name="Joh K."/>
        </authorList>
    </citation>
    <scope>NUCLEOTIDE SEQUENCE [LARGE SCALE GENOMIC DNA]</scope>
    <source>
        <strain evidence="2 3">HMF7620</strain>
    </source>
</reference>